<dbReference type="Gene3D" id="1.10.10.10">
    <property type="entry name" value="Winged helix-like DNA-binding domain superfamily/Winged helix DNA-binding domain"/>
    <property type="match status" value="1"/>
</dbReference>
<evidence type="ECO:0000313" key="2">
    <source>
        <dbReference type="Proteomes" id="UP000052946"/>
    </source>
</evidence>
<dbReference type="InterPro" id="IPR036388">
    <property type="entry name" value="WH-like_DNA-bd_sf"/>
</dbReference>
<sequence>MKSHVTEAIDRQPFADKSEMDAAIKRHLADHGADLPDTAIEILRMLSQYAVKYPGVAFMKHATIARHIGRSRITVIRNIKRLVDVGIIEKVPFMRSVNGGKGANLYVINPCDTSEEIHRTELTEPHTAKDSEANFGYEPCSLLSENNYVLESARNYNNIPAPLYNALSPFFQGAELRKYVGIVFRAKTPKTRLESHTEAFSACIIDSIRRYKLGHIRNLEGYLFASIRKLSRRIFLGEVSVCG</sequence>
<comment type="caution">
    <text evidence="1">The sequence shown here is derived from an EMBL/GenBank/DDBJ whole genome shotgun (WGS) entry which is preliminary data.</text>
</comment>
<protein>
    <submittedName>
        <fullName evidence="1">Phage-like protein</fullName>
    </submittedName>
</protein>
<reference evidence="2" key="1">
    <citation type="submission" date="2015-07" db="EMBL/GenBank/DDBJ databases">
        <title>Draft Genome Sequence of Oceanobacillus picturae Heshi-B3 that Was Isolated from Fermented Rice Bran with Aging Salted Mackerel, Which Was Named Heshiko as Traditional Fermented Seafood in Japan.</title>
        <authorList>
            <person name="Akuzawa S."/>
            <person name="Nakagawa J."/>
            <person name="Kanekatsu T."/>
            <person name="Kanesaki Y."/>
            <person name="Suzuki T."/>
        </authorList>
    </citation>
    <scope>NUCLEOTIDE SEQUENCE [LARGE SCALE GENOMIC DNA]</scope>
    <source>
        <strain evidence="2">Heshi-B3</strain>
    </source>
</reference>
<dbReference type="EMBL" id="BBXV01000029">
    <property type="protein sequence ID" value="GAQ18506.1"/>
    <property type="molecule type" value="Genomic_DNA"/>
</dbReference>
<accession>A0A0U9H727</accession>
<reference evidence="1 2" key="2">
    <citation type="journal article" date="2016" name="Genome Announc.">
        <title>Draft Genome Sequence of Oceanobacillus picturae Heshi-B3, Isolated from Fermented Rice Bran in a Traditional Japanese Seafood Dish.</title>
        <authorList>
            <person name="Akuzawa S."/>
            <person name="Nagaoka J."/>
            <person name="Kanekatsu M."/>
            <person name="Kanesaki Y."/>
            <person name="Suzuki T."/>
        </authorList>
    </citation>
    <scope>NUCLEOTIDE SEQUENCE [LARGE SCALE GENOMIC DNA]</scope>
    <source>
        <strain evidence="1 2">Heshi-B3</strain>
    </source>
</reference>
<dbReference type="SUPFAM" id="SSF46785">
    <property type="entry name" value="Winged helix' DNA-binding domain"/>
    <property type="match status" value="1"/>
</dbReference>
<proteinExistence type="predicted"/>
<dbReference type="AlphaFoldDB" id="A0A0U9H727"/>
<dbReference type="Proteomes" id="UP000052946">
    <property type="component" value="Unassembled WGS sequence"/>
</dbReference>
<dbReference type="InterPro" id="IPR036390">
    <property type="entry name" value="WH_DNA-bd_sf"/>
</dbReference>
<evidence type="ECO:0000313" key="1">
    <source>
        <dbReference type="EMBL" id="GAQ18506.1"/>
    </source>
</evidence>
<name>A0A0U9H727_9BACI</name>
<gene>
    <name evidence="1" type="ORF">OPHB3_2447</name>
</gene>
<organism evidence="1 2">
    <name type="scientific">Oceanobacillus picturae</name>
    <dbReference type="NCBI Taxonomy" id="171693"/>
    <lineage>
        <taxon>Bacteria</taxon>
        <taxon>Bacillati</taxon>
        <taxon>Bacillota</taxon>
        <taxon>Bacilli</taxon>
        <taxon>Bacillales</taxon>
        <taxon>Bacillaceae</taxon>
        <taxon>Oceanobacillus</taxon>
    </lineage>
</organism>